<evidence type="ECO:0000313" key="3">
    <source>
        <dbReference type="Proteomes" id="UP000799423"/>
    </source>
</evidence>
<keyword evidence="3" id="KW-1185">Reference proteome</keyword>
<protein>
    <submittedName>
        <fullName evidence="2">Uncharacterized protein</fullName>
    </submittedName>
</protein>
<gene>
    <name evidence="2" type="ORF">T440DRAFT_463936</name>
</gene>
<dbReference type="Proteomes" id="UP000799423">
    <property type="component" value="Unassembled WGS sequence"/>
</dbReference>
<reference evidence="2" key="1">
    <citation type="submission" date="2020-01" db="EMBL/GenBank/DDBJ databases">
        <authorList>
            <consortium name="DOE Joint Genome Institute"/>
            <person name="Haridas S."/>
            <person name="Albert R."/>
            <person name="Binder M."/>
            <person name="Bloem J."/>
            <person name="Labutti K."/>
            <person name="Salamov A."/>
            <person name="Andreopoulos B."/>
            <person name="Baker S.E."/>
            <person name="Barry K."/>
            <person name="Bills G."/>
            <person name="Bluhm B.H."/>
            <person name="Cannon C."/>
            <person name="Castanera R."/>
            <person name="Culley D.E."/>
            <person name="Daum C."/>
            <person name="Ezra D."/>
            <person name="Gonzalez J.B."/>
            <person name="Henrissat B."/>
            <person name="Kuo A."/>
            <person name="Liang C."/>
            <person name="Lipzen A."/>
            <person name="Lutzoni F."/>
            <person name="Magnuson J."/>
            <person name="Mondo S."/>
            <person name="Nolan M."/>
            <person name="Ohm R."/>
            <person name="Pangilinan J."/>
            <person name="Park H.-J."/>
            <person name="Ramirez L."/>
            <person name="Alfaro M."/>
            <person name="Sun H."/>
            <person name="Tritt A."/>
            <person name="Yoshinaga Y."/>
            <person name="Zwiers L.-H."/>
            <person name="Turgeon B.G."/>
            <person name="Goodwin S.B."/>
            <person name="Spatafora J.W."/>
            <person name="Crous P.W."/>
            <person name="Grigoriev I.V."/>
        </authorList>
    </citation>
    <scope>NUCLEOTIDE SEQUENCE</scope>
    <source>
        <strain evidence="2">IPT5</strain>
    </source>
</reference>
<name>A0A6A7BJ50_9PLEO</name>
<accession>A0A6A7BJ50</accession>
<organism evidence="2 3">
    <name type="scientific">Plenodomus tracheiphilus IPT5</name>
    <dbReference type="NCBI Taxonomy" id="1408161"/>
    <lineage>
        <taxon>Eukaryota</taxon>
        <taxon>Fungi</taxon>
        <taxon>Dikarya</taxon>
        <taxon>Ascomycota</taxon>
        <taxon>Pezizomycotina</taxon>
        <taxon>Dothideomycetes</taxon>
        <taxon>Pleosporomycetidae</taxon>
        <taxon>Pleosporales</taxon>
        <taxon>Pleosporineae</taxon>
        <taxon>Leptosphaeriaceae</taxon>
        <taxon>Plenodomus</taxon>
    </lineage>
</organism>
<evidence type="ECO:0000313" key="2">
    <source>
        <dbReference type="EMBL" id="KAF2855536.1"/>
    </source>
</evidence>
<feature type="transmembrane region" description="Helical" evidence="1">
    <location>
        <begin position="20"/>
        <end position="40"/>
    </location>
</feature>
<dbReference type="OrthoDB" id="2563633at2759"/>
<sequence>MPPSTSSHGGVDPSAPGTIIRGALAVESVVTVGVGAYFMFFPRHYLIHTMGATAAQATKTAIQCAQQYGAANVLVGATVGLFTSNSRVSIEARPILYRVVLVFELLYAPFLVWQGLTTQDGMPRSALFAAAAQFVPFVAWRVFTLGWKPEWFGRYLEGKKVE</sequence>
<feature type="transmembrane region" description="Helical" evidence="1">
    <location>
        <begin position="95"/>
        <end position="113"/>
    </location>
</feature>
<evidence type="ECO:0000256" key="1">
    <source>
        <dbReference type="SAM" id="Phobius"/>
    </source>
</evidence>
<keyword evidence="1" id="KW-1133">Transmembrane helix</keyword>
<dbReference type="AlphaFoldDB" id="A0A6A7BJ50"/>
<feature type="transmembrane region" description="Helical" evidence="1">
    <location>
        <begin position="125"/>
        <end position="143"/>
    </location>
</feature>
<keyword evidence="1" id="KW-0812">Transmembrane</keyword>
<keyword evidence="1" id="KW-0472">Membrane</keyword>
<proteinExistence type="predicted"/>
<dbReference type="EMBL" id="MU006290">
    <property type="protein sequence ID" value="KAF2855536.1"/>
    <property type="molecule type" value="Genomic_DNA"/>
</dbReference>